<gene>
    <name evidence="7" type="ORF">AFERRI_430041</name>
    <name evidence="8" type="ORF">AFERRI_50604</name>
</gene>
<evidence type="ECO:0000256" key="2">
    <source>
        <dbReference type="ARBA" id="ARBA00022692"/>
    </source>
</evidence>
<name>A0A060UWP0_9PROT</name>
<feature type="transmembrane region" description="Helical" evidence="5">
    <location>
        <begin position="291"/>
        <end position="309"/>
    </location>
</feature>
<dbReference type="PANTHER" id="PTHR10846:SF8">
    <property type="entry name" value="INNER MEMBRANE PROTEIN YRBG"/>
    <property type="match status" value="1"/>
</dbReference>
<protein>
    <submittedName>
        <fullName evidence="7">Sodium/calcium exchanger membrane region</fullName>
    </submittedName>
</protein>
<dbReference type="PANTHER" id="PTHR10846">
    <property type="entry name" value="SODIUM/POTASSIUM/CALCIUM EXCHANGER"/>
    <property type="match status" value="1"/>
</dbReference>
<feature type="transmembrane region" description="Helical" evidence="5">
    <location>
        <begin position="260"/>
        <end position="285"/>
    </location>
</feature>
<sequence>MNILSLVAALIIILAGAEAFTNALEHLGDRLGISEGVTGSIFAAVGTALPETMVPIVAVFAVTSGQPAHLGEEVGVGAILGAPMMLSTLTLFVMALFVSPQRGWRGALSPEPTGLRRDLGWFLVAFGLSAIALFVPHHITLVRIGIGLVLVTLYFLYVMVTLRASAALVADGHGTEAGHALYLGKIGLPTQMPAILIQLAIGLGMIVFGASIFVDGIEGLSHWLGISALILSLLLVPVATELPEKINSILWIRRRKDTLAFANITGALVFQGSLLPAIGVLLTPWSPSPPVLLGAGLTLLAGGYTYLLVRRGVTLRPYHFLFNGACYGAYFFALT</sequence>
<dbReference type="Pfam" id="PF01699">
    <property type="entry name" value="Na_Ca_ex"/>
    <property type="match status" value="2"/>
</dbReference>
<keyword evidence="9" id="KW-1185">Reference proteome</keyword>
<feature type="transmembrane region" description="Helical" evidence="5">
    <location>
        <begin position="119"/>
        <end position="135"/>
    </location>
</feature>
<dbReference type="GO" id="GO:0005886">
    <property type="term" value="C:plasma membrane"/>
    <property type="evidence" value="ECO:0007669"/>
    <property type="project" value="TreeGrafter"/>
</dbReference>
<dbReference type="EMBL" id="CCCS020000038">
    <property type="protein sequence ID" value="CDQ10939.1"/>
    <property type="molecule type" value="Genomic_DNA"/>
</dbReference>
<keyword evidence="4 5" id="KW-0472">Membrane</keyword>
<keyword evidence="3 5" id="KW-1133">Transmembrane helix</keyword>
<dbReference type="Proteomes" id="UP000193925">
    <property type="component" value="Chromosome AFERRI"/>
</dbReference>
<dbReference type="RefSeq" id="WP_035193752.1">
    <property type="nucleotide sequence ID" value="NZ_CCCS020000038.1"/>
</dbReference>
<dbReference type="EMBL" id="LT841305">
    <property type="protein sequence ID" value="SMH67403.1"/>
    <property type="molecule type" value="Genomic_DNA"/>
</dbReference>
<reference evidence="7" key="2">
    <citation type="submission" date="2014-07" db="EMBL/GenBank/DDBJ databases">
        <title>Initial genome analysis of the psychrotolerant acidophile Acidithiobacillus ferrivorans CF27: insights into iron and sulfur oxidation pathways and into biofilm formation.</title>
        <authorList>
            <person name="Talla E."/>
            <person name="Hedrich S."/>
            <person name="Mangenot S."/>
            <person name="Ji B."/>
            <person name="Johnson D.B."/>
            <person name="Barbe V."/>
            <person name="Bonnefoy V."/>
        </authorList>
    </citation>
    <scope>NUCLEOTIDE SEQUENCE [LARGE SCALE GENOMIC DNA]</scope>
    <source>
        <strain evidence="7">CF27</strain>
    </source>
</reference>
<dbReference type="InterPro" id="IPR004481">
    <property type="entry name" value="K/Na/Ca-exchanger"/>
</dbReference>
<feature type="transmembrane region" description="Helical" evidence="5">
    <location>
        <begin position="74"/>
        <end position="98"/>
    </location>
</feature>
<evidence type="ECO:0000256" key="4">
    <source>
        <dbReference type="ARBA" id="ARBA00023136"/>
    </source>
</evidence>
<evidence type="ECO:0000313" key="8">
    <source>
        <dbReference type="EMBL" id="SMH67403.1"/>
    </source>
</evidence>
<proteinExistence type="predicted"/>
<feature type="domain" description="Sodium/calcium exchanger membrane region" evidence="6">
    <location>
        <begin position="3"/>
        <end position="161"/>
    </location>
</feature>
<evidence type="ECO:0000313" key="7">
    <source>
        <dbReference type="EMBL" id="CDQ10939.1"/>
    </source>
</evidence>
<dbReference type="GO" id="GO:0005262">
    <property type="term" value="F:calcium channel activity"/>
    <property type="evidence" value="ECO:0007669"/>
    <property type="project" value="TreeGrafter"/>
</dbReference>
<dbReference type="InterPro" id="IPR044880">
    <property type="entry name" value="NCX_ion-bd_dom_sf"/>
</dbReference>
<comment type="subcellular location">
    <subcellularLocation>
        <location evidence="1">Membrane</location>
        <topology evidence="1">Multi-pass membrane protein</topology>
    </subcellularLocation>
</comment>
<dbReference type="AlphaFoldDB" id="A0A060UWP0"/>
<dbReference type="GO" id="GO:0006874">
    <property type="term" value="P:intracellular calcium ion homeostasis"/>
    <property type="evidence" value="ECO:0007669"/>
    <property type="project" value="TreeGrafter"/>
</dbReference>
<dbReference type="InterPro" id="IPR004837">
    <property type="entry name" value="NaCa_Exmemb"/>
</dbReference>
<evidence type="ECO:0000256" key="3">
    <source>
        <dbReference type="ARBA" id="ARBA00022989"/>
    </source>
</evidence>
<evidence type="ECO:0000256" key="1">
    <source>
        <dbReference type="ARBA" id="ARBA00004141"/>
    </source>
</evidence>
<evidence type="ECO:0000313" key="9">
    <source>
        <dbReference type="Proteomes" id="UP000193925"/>
    </source>
</evidence>
<feature type="transmembrane region" description="Helical" evidence="5">
    <location>
        <begin position="220"/>
        <end position="239"/>
    </location>
</feature>
<keyword evidence="2 5" id="KW-0812">Transmembrane</keyword>
<feature type="domain" description="Sodium/calcium exchanger membrane region" evidence="6">
    <location>
        <begin position="196"/>
        <end position="309"/>
    </location>
</feature>
<reference evidence="8 9" key="3">
    <citation type="submission" date="2017-03" db="EMBL/GenBank/DDBJ databases">
        <authorList>
            <person name="Regsiter A."/>
            <person name="William W."/>
        </authorList>
    </citation>
    <scope>NUCLEOTIDE SEQUENCE [LARGE SCALE GENOMIC DNA]</scope>
    <source>
        <strain evidence="8">PRJEB5721</strain>
    </source>
</reference>
<feature type="transmembrane region" description="Helical" evidence="5">
    <location>
        <begin position="195"/>
        <end position="214"/>
    </location>
</feature>
<dbReference type="Gene3D" id="1.20.1420.30">
    <property type="entry name" value="NCX, central ion-binding region"/>
    <property type="match status" value="1"/>
</dbReference>
<reference evidence="7" key="1">
    <citation type="submission" date="2014-03" db="EMBL/GenBank/DDBJ databases">
        <authorList>
            <person name="Genoscope - CEA"/>
        </authorList>
    </citation>
    <scope>NUCLEOTIDE SEQUENCE [LARGE SCALE GENOMIC DNA]</scope>
    <source>
        <strain evidence="7">CF27</strain>
    </source>
</reference>
<dbReference type="GO" id="GO:0008273">
    <property type="term" value="F:calcium, potassium:sodium antiporter activity"/>
    <property type="evidence" value="ECO:0007669"/>
    <property type="project" value="TreeGrafter"/>
</dbReference>
<accession>A0A060UWP0</accession>
<evidence type="ECO:0000259" key="6">
    <source>
        <dbReference type="Pfam" id="PF01699"/>
    </source>
</evidence>
<feature type="transmembrane region" description="Helical" evidence="5">
    <location>
        <begin position="141"/>
        <end position="160"/>
    </location>
</feature>
<organism evidence="7">
    <name type="scientific">Acidithiobacillus ferrivorans</name>
    <dbReference type="NCBI Taxonomy" id="160808"/>
    <lineage>
        <taxon>Bacteria</taxon>
        <taxon>Pseudomonadati</taxon>
        <taxon>Pseudomonadota</taxon>
        <taxon>Acidithiobacillia</taxon>
        <taxon>Acidithiobacillales</taxon>
        <taxon>Acidithiobacillaceae</taxon>
        <taxon>Acidithiobacillus</taxon>
    </lineage>
</organism>
<evidence type="ECO:0000256" key="5">
    <source>
        <dbReference type="SAM" id="Phobius"/>
    </source>
</evidence>